<keyword evidence="4" id="KW-0997">Cell inner membrane</keyword>
<dbReference type="PANTHER" id="PTHR32196">
    <property type="entry name" value="ABC TRANSPORTER PERMEASE PROTEIN YPHD-RELATED-RELATED"/>
    <property type="match status" value="1"/>
</dbReference>
<evidence type="ECO:0000256" key="8">
    <source>
        <dbReference type="ARBA" id="ARBA00039381"/>
    </source>
</evidence>
<reference evidence="10" key="2">
    <citation type="submission" date="2013-06" db="EMBL/GenBank/DDBJ databases">
        <title>Draft genome sequence of Clostridium hylemonae (DSM 15053).</title>
        <authorList>
            <person name="Sudarsanam P."/>
            <person name="Ley R."/>
            <person name="Guruge J."/>
            <person name="Turnbaugh P.J."/>
            <person name="Mahowald M."/>
            <person name="Liep D."/>
            <person name="Gordon J."/>
        </authorList>
    </citation>
    <scope>NUCLEOTIDE SEQUENCE</scope>
    <source>
        <strain evidence="10">DSM 15053</strain>
    </source>
</reference>
<dbReference type="AlphaFoldDB" id="C0C1J6"/>
<evidence type="ECO:0000313" key="10">
    <source>
        <dbReference type="EMBL" id="EEG74010.1"/>
    </source>
</evidence>
<feature type="transmembrane region" description="Helical" evidence="9">
    <location>
        <begin position="86"/>
        <end position="104"/>
    </location>
</feature>
<name>C0C1J6_9FIRM</name>
<dbReference type="GO" id="GO:0022857">
    <property type="term" value="F:transmembrane transporter activity"/>
    <property type="evidence" value="ECO:0007669"/>
    <property type="project" value="InterPro"/>
</dbReference>
<evidence type="ECO:0000256" key="4">
    <source>
        <dbReference type="ARBA" id="ARBA00022519"/>
    </source>
</evidence>
<sequence>MGVFNKKTQIKGGKRNAKQMIMNMFMSEYFIFYLTVICFICVIPFVPRIITRSNLLNVMSNLWPLLVVAVGQTFVLLLGGIDLSQVSVIGVTSVIGTVLMSSSFQEDIFSSTPLWGWLIGPKGGPLSDSGMAIPLCILAMLVIGTLIGMFNGFFVARFKMPPFMVTLVTQMFLLNFAIFLTQSRNVMGLPKGFKELGKGSLGGIIPYAAVLTVTVTVIAWFILKKLVLGKWIYSTGANETASIVSGVPTKTVTVFCYAFSGFCAAAGSAIYSARLNMGRPTLGEDLTMDIVGAAVLGGTSLLGGKGKVTWTVFGVLFYTILFNALNLFNLSYYTINIVKGFVILAAAFLDVVRTRLAVKMTTQNEAGV</sequence>
<comment type="caution">
    <text evidence="10">The sequence shown here is derived from an EMBL/GenBank/DDBJ whole genome shotgun (WGS) entry which is preliminary data.</text>
</comment>
<feature type="transmembrane region" description="Helical" evidence="9">
    <location>
        <begin position="201"/>
        <end position="223"/>
    </location>
</feature>
<dbReference type="EMBL" id="ABYI02000022">
    <property type="protein sequence ID" value="EEG74010.1"/>
    <property type="molecule type" value="Genomic_DNA"/>
</dbReference>
<evidence type="ECO:0000256" key="6">
    <source>
        <dbReference type="ARBA" id="ARBA00022989"/>
    </source>
</evidence>
<protein>
    <recommendedName>
        <fullName evidence="8">Autoinducer 2 import system permease protein LsrD</fullName>
    </recommendedName>
</protein>
<evidence type="ECO:0000256" key="2">
    <source>
        <dbReference type="ARBA" id="ARBA00022448"/>
    </source>
</evidence>
<keyword evidence="5 9" id="KW-0812">Transmembrane</keyword>
<evidence type="ECO:0000256" key="5">
    <source>
        <dbReference type="ARBA" id="ARBA00022692"/>
    </source>
</evidence>
<dbReference type="CDD" id="cd06579">
    <property type="entry name" value="TM_PBP1_transp_AraH_like"/>
    <property type="match status" value="1"/>
</dbReference>
<gene>
    <name evidence="10" type="ORF">CLOHYLEM_06016</name>
</gene>
<accession>C0C1J6</accession>
<dbReference type="InterPro" id="IPR001851">
    <property type="entry name" value="ABC_transp_permease"/>
</dbReference>
<feature type="transmembrane region" description="Helical" evidence="9">
    <location>
        <begin position="131"/>
        <end position="156"/>
    </location>
</feature>
<dbReference type="eggNOG" id="COG1172">
    <property type="taxonomic scope" value="Bacteria"/>
</dbReference>
<evidence type="ECO:0000256" key="1">
    <source>
        <dbReference type="ARBA" id="ARBA00004651"/>
    </source>
</evidence>
<feature type="transmembrane region" description="Helical" evidence="9">
    <location>
        <begin position="30"/>
        <end position="50"/>
    </location>
</feature>
<feature type="transmembrane region" description="Helical" evidence="9">
    <location>
        <begin position="163"/>
        <end position="181"/>
    </location>
</feature>
<feature type="transmembrane region" description="Helical" evidence="9">
    <location>
        <begin position="308"/>
        <end position="325"/>
    </location>
</feature>
<keyword evidence="11" id="KW-1185">Reference proteome</keyword>
<dbReference type="Proteomes" id="UP000004893">
    <property type="component" value="Unassembled WGS sequence"/>
</dbReference>
<keyword evidence="7 9" id="KW-0472">Membrane</keyword>
<proteinExistence type="predicted"/>
<dbReference type="GO" id="GO:0005886">
    <property type="term" value="C:plasma membrane"/>
    <property type="evidence" value="ECO:0007669"/>
    <property type="project" value="UniProtKB-SubCell"/>
</dbReference>
<evidence type="ECO:0000313" key="11">
    <source>
        <dbReference type="Proteomes" id="UP000004893"/>
    </source>
</evidence>
<evidence type="ECO:0000256" key="7">
    <source>
        <dbReference type="ARBA" id="ARBA00023136"/>
    </source>
</evidence>
<dbReference type="Pfam" id="PF02653">
    <property type="entry name" value="BPD_transp_2"/>
    <property type="match status" value="1"/>
</dbReference>
<dbReference type="OrthoDB" id="6384190at2"/>
<dbReference type="PANTHER" id="PTHR32196:SF71">
    <property type="entry name" value="AUTOINDUCER 2 IMPORT SYSTEM PERMEASE PROTEIN LSRD"/>
    <property type="match status" value="1"/>
</dbReference>
<organism evidence="10 11">
    <name type="scientific">[Clostridium] hylemonae DSM 15053</name>
    <dbReference type="NCBI Taxonomy" id="553973"/>
    <lineage>
        <taxon>Bacteria</taxon>
        <taxon>Bacillati</taxon>
        <taxon>Bacillota</taxon>
        <taxon>Clostridia</taxon>
        <taxon>Lachnospirales</taxon>
        <taxon>Lachnospiraceae</taxon>
    </lineage>
</organism>
<dbReference type="RefSeq" id="WP_006443363.1">
    <property type="nucleotide sequence ID" value="NZ_CP036524.1"/>
</dbReference>
<keyword evidence="6 9" id="KW-1133">Transmembrane helix</keyword>
<dbReference type="STRING" id="553973.CLOHYLEM_06016"/>
<evidence type="ECO:0000256" key="3">
    <source>
        <dbReference type="ARBA" id="ARBA00022475"/>
    </source>
</evidence>
<reference evidence="10" key="1">
    <citation type="submission" date="2009-02" db="EMBL/GenBank/DDBJ databases">
        <authorList>
            <person name="Fulton L."/>
            <person name="Clifton S."/>
            <person name="Fulton B."/>
            <person name="Xu J."/>
            <person name="Minx P."/>
            <person name="Pepin K.H."/>
            <person name="Johnson M."/>
            <person name="Bhonagiri V."/>
            <person name="Nash W.E."/>
            <person name="Mardis E.R."/>
            <person name="Wilson R.K."/>
        </authorList>
    </citation>
    <scope>NUCLEOTIDE SEQUENCE [LARGE SCALE GENOMIC DNA]</scope>
    <source>
        <strain evidence="10">DSM 15053</strain>
    </source>
</reference>
<comment type="subcellular location">
    <subcellularLocation>
        <location evidence="1">Cell membrane</location>
        <topology evidence="1">Multi-pass membrane protein</topology>
    </subcellularLocation>
</comment>
<dbReference type="HOGENOM" id="CLU_028880_4_1_9"/>
<feature type="transmembrane region" description="Helical" evidence="9">
    <location>
        <begin position="62"/>
        <end position="79"/>
    </location>
</feature>
<keyword evidence="2" id="KW-0813">Transport</keyword>
<evidence type="ECO:0000256" key="9">
    <source>
        <dbReference type="SAM" id="Phobius"/>
    </source>
</evidence>
<keyword evidence="3" id="KW-1003">Cell membrane</keyword>